<dbReference type="Proteomes" id="UP000199515">
    <property type="component" value="Unassembled WGS sequence"/>
</dbReference>
<organism evidence="2 3">
    <name type="scientific">Amycolatopsis xylanica</name>
    <dbReference type="NCBI Taxonomy" id="589385"/>
    <lineage>
        <taxon>Bacteria</taxon>
        <taxon>Bacillati</taxon>
        <taxon>Actinomycetota</taxon>
        <taxon>Actinomycetes</taxon>
        <taxon>Pseudonocardiales</taxon>
        <taxon>Pseudonocardiaceae</taxon>
        <taxon>Amycolatopsis</taxon>
    </lineage>
</organism>
<gene>
    <name evidence="2" type="ORF">SAMN05421504_106246</name>
</gene>
<evidence type="ECO:0000256" key="1">
    <source>
        <dbReference type="SAM" id="MobiDB-lite"/>
    </source>
</evidence>
<accession>A0A1H3LLB3</accession>
<dbReference type="OrthoDB" id="3683464at2"/>
<dbReference type="EMBL" id="FNON01000006">
    <property type="protein sequence ID" value="SDY64645.1"/>
    <property type="molecule type" value="Genomic_DNA"/>
</dbReference>
<dbReference type="SUPFAM" id="SSF140453">
    <property type="entry name" value="EsxAB dimer-like"/>
    <property type="match status" value="1"/>
</dbReference>
<feature type="compositionally biased region" description="Low complexity" evidence="1">
    <location>
        <begin position="207"/>
        <end position="224"/>
    </location>
</feature>
<evidence type="ECO:0008006" key="4">
    <source>
        <dbReference type="Google" id="ProtNLM"/>
    </source>
</evidence>
<evidence type="ECO:0000313" key="3">
    <source>
        <dbReference type="Proteomes" id="UP000199515"/>
    </source>
</evidence>
<evidence type="ECO:0000313" key="2">
    <source>
        <dbReference type="EMBL" id="SDY64645.1"/>
    </source>
</evidence>
<protein>
    <recommendedName>
        <fullName evidence="4">Proteins of 100 residues with WXG</fullName>
    </recommendedName>
</protein>
<dbReference type="InterPro" id="IPR036689">
    <property type="entry name" value="ESAT-6-like_sf"/>
</dbReference>
<feature type="region of interest" description="Disordered" evidence="1">
    <location>
        <begin position="258"/>
        <end position="313"/>
    </location>
</feature>
<proteinExistence type="predicted"/>
<reference evidence="2 3" key="1">
    <citation type="submission" date="2016-10" db="EMBL/GenBank/DDBJ databases">
        <authorList>
            <person name="de Groot N.N."/>
        </authorList>
    </citation>
    <scope>NUCLEOTIDE SEQUENCE [LARGE SCALE GENOMIC DNA]</scope>
    <source>
        <strain evidence="2 3">CPCC 202699</strain>
    </source>
</reference>
<dbReference type="STRING" id="589385.SAMN05421504_106246"/>
<keyword evidence="3" id="KW-1185">Reference proteome</keyword>
<sequence length="313" mass="32625">MTATLGLEYLSMLAEQLGVNDPVKDYLNPVVGKWEQLGAEAAKWRTAAAAAGRVSDELATDLGKLDTAWSGKDADAFVVYIEQINIAGADVEDAMNAMATALDDVAGAVKEIADELNELLVDTAELTSETALLPVGGDKRARAQLVEAQESAKALYEAARDVLEAFGRFCDGVDGPDAATRTIEISHRYPEKRFKLHDIIDAAAADAESTTASSAAPDSQQQHQDSTDGNLAPVAGVAAGAVVGGGMGMMMPPMMGGMAAGGGGGQTHKPKQRQQTKPAELFGEPEQVVPPVIGETEKPAPAKKTEAPKDPKA</sequence>
<feature type="region of interest" description="Disordered" evidence="1">
    <location>
        <begin position="207"/>
        <end position="232"/>
    </location>
</feature>
<name>A0A1H3LLB3_9PSEU</name>
<dbReference type="RefSeq" id="WP_091293670.1">
    <property type="nucleotide sequence ID" value="NZ_FNON01000006.1"/>
</dbReference>
<dbReference type="AlphaFoldDB" id="A0A1H3LLB3"/>
<dbReference type="Gene3D" id="1.10.287.1060">
    <property type="entry name" value="ESAT-6-like"/>
    <property type="match status" value="1"/>
</dbReference>
<feature type="compositionally biased region" description="Basic and acidic residues" evidence="1">
    <location>
        <begin position="295"/>
        <end position="313"/>
    </location>
</feature>